<evidence type="ECO:0000256" key="4">
    <source>
        <dbReference type="ARBA" id="ARBA00022475"/>
    </source>
</evidence>
<feature type="region of interest" description="Disordered" evidence="16">
    <location>
        <begin position="10"/>
        <end position="64"/>
    </location>
</feature>
<dbReference type="InterPro" id="IPR000719">
    <property type="entry name" value="Prot_kinase_dom"/>
</dbReference>
<dbReference type="Proteomes" id="UP001187192">
    <property type="component" value="Unassembled WGS sequence"/>
</dbReference>
<dbReference type="EC" id="2.7.11.1" evidence="3"/>
<dbReference type="InterPro" id="IPR011009">
    <property type="entry name" value="Kinase-like_dom_sf"/>
</dbReference>
<evidence type="ECO:0000256" key="2">
    <source>
        <dbReference type="ARBA" id="ARBA00008684"/>
    </source>
</evidence>
<evidence type="ECO:0000256" key="15">
    <source>
        <dbReference type="PROSITE-ProRule" id="PRU10141"/>
    </source>
</evidence>
<comment type="subcellular location">
    <subcellularLocation>
        <location evidence="1">Cell membrane</location>
        <topology evidence="1">Peripheral membrane protein</topology>
    </subcellularLocation>
</comment>
<accession>A0AA87ZS46</accession>
<evidence type="ECO:0000256" key="9">
    <source>
        <dbReference type="ARBA" id="ARBA00022821"/>
    </source>
</evidence>
<evidence type="ECO:0000256" key="7">
    <source>
        <dbReference type="ARBA" id="ARBA00022741"/>
    </source>
</evidence>
<dbReference type="GO" id="GO:0080142">
    <property type="term" value="P:regulation of salicylic acid biosynthetic process"/>
    <property type="evidence" value="ECO:0007669"/>
    <property type="project" value="UniProtKB-ARBA"/>
</dbReference>
<dbReference type="FunFam" id="1.10.510.10:FF:000715">
    <property type="entry name" value="Serine/threonine-protein kinase PCRK2"/>
    <property type="match status" value="1"/>
</dbReference>
<protein>
    <recommendedName>
        <fullName evidence="3">non-specific serine/threonine protein kinase</fullName>
        <ecNumber evidence="3">2.7.11.1</ecNumber>
    </recommendedName>
</protein>
<evidence type="ECO:0000256" key="10">
    <source>
        <dbReference type="ARBA" id="ARBA00022840"/>
    </source>
</evidence>
<evidence type="ECO:0000256" key="13">
    <source>
        <dbReference type="ARBA" id="ARBA00048679"/>
    </source>
</evidence>
<keyword evidence="5" id="KW-0597">Phosphoprotein</keyword>
<comment type="similarity">
    <text evidence="2">Belongs to the protein kinase superfamily. Ser/Thr protein kinase family.</text>
</comment>
<comment type="subunit">
    <text evidence="14">Interacts with FLS2.</text>
</comment>
<feature type="compositionally biased region" description="Polar residues" evidence="16">
    <location>
        <begin position="41"/>
        <end position="64"/>
    </location>
</feature>
<sequence>MKCFFFSLGDKKDESKNTKSTSLQSTINATFTDGETRRSGSELNSQNVSDASTESSRQMSFPNFSQRPSNLRVFTVSELKSATKNFSRSVMVGEGGFGCVYKGLIKSTEDPSTKLEVAVKQLSKRGLQGHREWVTEVNVLGVVEHPNLVKLVGYCAEDDERGIQRLLIYELMPNGSVEDHLSARSEKPLSWAMRLKIAQDAARGLAHLHEEMDFQIIFRDFKSSNILLDEQWNAKLSDFGMARLGPQEGLTHVSTAVVGTMGYAAPEYVQTGRLTYKSDVWSYGVFLYELITGRKPLDRNRPKGEQKLLEWVKSNLSDVKKFRLIVDPRLEGKYSLKSVQKLALIANRCLIKLAKNRPKMSEVLEMVNKIAEASTDTASPPLPLKNLASMDSSLNSEASNKRRLVDTKSGENSWSFRVWPPKLVRTC</sequence>
<evidence type="ECO:0000256" key="3">
    <source>
        <dbReference type="ARBA" id="ARBA00012513"/>
    </source>
</evidence>
<dbReference type="Gene3D" id="1.10.510.10">
    <property type="entry name" value="Transferase(Phosphotransferase) domain 1"/>
    <property type="match status" value="1"/>
</dbReference>
<dbReference type="GO" id="GO:0004674">
    <property type="term" value="F:protein serine/threonine kinase activity"/>
    <property type="evidence" value="ECO:0007669"/>
    <property type="project" value="UniProtKB-EC"/>
</dbReference>
<evidence type="ECO:0000256" key="11">
    <source>
        <dbReference type="ARBA" id="ARBA00023136"/>
    </source>
</evidence>
<dbReference type="PROSITE" id="PS50011">
    <property type="entry name" value="PROTEIN_KINASE_DOM"/>
    <property type="match status" value="1"/>
</dbReference>
<dbReference type="InterPro" id="IPR050823">
    <property type="entry name" value="Plant_Ser_Thr_Prot_Kinase"/>
</dbReference>
<dbReference type="GO" id="GO:0002221">
    <property type="term" value="P:pattern recognition receptor signaling pathway"/>
    <property type="evidence" value="ECO:0007669"/>
    <property type="project" value="UniProtKB-ARBA"/>
</dbReference>
<dbReference type="GO" id="GO:0006952">
    <property type="term" value="P:defense response"/>
    <property type="evidence" value="ECO:0007669"/>
    <property type="project" value="UniProtKB-KW"/>
</dbReference>
<evidence type="ECO:0000259" key="17">
    <source>
        <dbReference type="PROSITE" id="PS50011"/>
    </source>
</evidence>
<dbReference type="GO" id="GO:0005524">
    <property type="term" value="F:ATP binding"/>
    <property type="evidence" value="ECO:0007669"/>
    <property type="project" value="UniProtKB-UniRule"/>
</dbReference>
<comment type="catalytic activity">
    <reaction evidence="13">
        <text>L-seryl-[protein] + ATP = O-phospho-L-seryl-[protein] + ADP + H(+)</text>
        <dbReference type="Rhea" id="RHEA:17989"/>
        <dbReference type="Rhea" id="RHEA-COMP:9863"/>
        <dbReference type="Rhea" id="RHEA-COMP:11604"/>
        <dbReference type="ChEBI" id="CHEBI:15378"/>
        <dbReference type="ChEBI" id="CHEBI:29999"/>
        <dbReference type="ChEBI" id="CHEBI:30616"/>
        <dbReference type="ChEBI" id="CHEBI:83421"/>
        <dbReference type="ChEBI" id="CHEBI:456216"/>
        <dbReference type="EC" id="2.7.11.1"/>
    </reaction>
</comment>
<evidence type="ECO:0000313" key="18">
    <source>
        <dbReference type="EMBL" id="GMN39167.1"/>
    </source>
</evidence>
<dbReference type="EMBL" id="BTGU01000009">
    <property type="protein sequence ID" value="GMN39167.1"/>
    <property type="molecule type" value="Genomic_DNA"/>
</dbReference>
<dbReference type="FunFam" id="3.30.200.20:FF:000228">
    <property type="entry name" value="Serine/threonine-protein kinase BIK1"/>
    <property type="match status" value="1"/>
</dbReference>
<keyword evidence="10 15" id="KW-0067">ATP-binding</keyword>
<dbReference type="AlphaFoldDB" id="A0AA87ZS46"/>
<keyword evidence="7 15" id="KW-0547">Nucleotide-binding</keyword>
<dbReference type="Gene3D" id="3.30.200.20">
    <property type="entry name" value="Phosphorylase Kinase, domain 1"/>
    <property type="match status" value="1"/>
</dbReference>
<dbReference type="PANTHER" id="PTHR45621">
    <property type="entry name" value="OS01G0588500 PROTEIN-RELATED"/>
    <property type="match status" value="1"/>
</dbReference>
<dbReference type="PROSITE" id="PS00107">
    <property type="entry name" value="PROTEIN_KINASE_ATP"/>
    <property type="match status" value="1"/>
</dbReference>
<gene>
    <name evidence="18" type="ORF">TIFTF001_008398</name>
</gene>
<keyword evidence="8" id="KW-0418">Kinase</keyword>
<feature type="domain" description="Protein kinase" evidence="17">
    <location>
        <begin position="86"/>
        <end position="371"/>
    </location>
</feature>
<dbReference type="InterPro" id="IPR017441">
    <property type="entry name" value="Protein_kinase_ATP_BS"/>
</dbReference>
<name>A0AA87ZS46_FICCA</name>
<keyword evidence="11" id="KW-0472">Membrane</keyword>
<evidence type="ECO:0000256" key="14">
    <source>
        <dbReference type="ARBA" id="ARBA00066005"/>
    </source>
</evidence>
<dbReference type="InterPro" id="IPR001245">
    <property type="entry name" value="Ser-Thr/Tyr_kinase_cat_dom"/>
</dbReference>
<dbReference type="Pfam" id="PF07714">
    <property type="entry name" value="PK_Tyr_Ser-Thr"/>
    <property type="match status" value="1"/>
</dbReference>
<evidence type="ECO:0000256" key="8">
    <source>
        <dbReference type="ARBA" id="ARBA00022777"/>
    </source>
</evidence>
<proteinExistence type="inferred from homology"/>
<keyword evidence="9" id="KW-0611">Plant defense</keyword>
<keyword evidence="19" id="KW-1185">Reference proteome</keyword>
<organism evidence="18 19">
    <name type="scientific">Ficus carica</name>
    <name type="common">Common fig</name>
    <dbReference type="NCBI Taxonomy" id="3494"/>
    <lineage>
        <taxon>Eukaryota</taxon>
        <taxon>Viridiplantae</taxon>
        <taxon>Streptophyta</taxon>
        <taxon>Embryophyta</taxon>
        <taxon>Tracheophyta</taxon>
        <taxon>Spermatophyta</taxon>
        <taxon>Magnoliopsida</taxon>
        <taxon>eudicotyledons</taxon>
        <taxon>Gunneridae</taxon>
        <taxon>Pentapetalae</taxon>
        <taxon>rosids</taxon>
        <taxon>fabids</taxon>
        <taxon>Rosales</taxon>
        <taxon>Moraceae</taxon>
        <taxon>Ficeae</taxon>
        <taxon>Ficus</taxon>
    </lineage>
</organism>
<keyword evidence="6" id="KW-0808">Transferase</keyword>
<comment type="catalytic activity">
    <reaction evidence="12">
        <text>L-threonyl-[protein] + ATP = O-phospho-L-threonyl-[protein] + ADP + H(+)</text>
        <dbReference type="Rhea" id="RHEA:46608"/>
        <dbReference type="Rhea" id="RHEA-COMP:11060"/>
        <dbReference type="Rhea" id="RHEA-COMP:11605"/>
        <dbReference type="ChEBI" id="CHEBI:15378"/>
        <dbReference type="ChEBI" id="CHEBI:30013"/>
        <dbReference type="ChEBI" id="CHEBI:30616"/>
        <dbReference type="ChEBI" id="CHEBI:61977"/>
        <dbReference type="ChEBI" id="CHEBI:456216"/>
        <dbReference type="EC" id="2.7.11.1"/>
    </reaction>
</comment>
<evidence type="ECO:0000256" key="1">
    <source>
        <dbReference type="ARBA" id="ARBA00004202"/>
    </source>
</evidence>
<evidence type="ECO:0000256" key="6">
    <source>
        <dbReference type="ARBA" id="ARBA00022679"/>
    </source>
</evidence>
<evidence type="ECO:0000256" key="16">
    <source>
        <dbReference type="SAM" id="MobiDB-lite"/>
    </source>
</evidence>
<evidence type="ECO:0000313" key="19">
    <source>
        <dbReference type="Proteomes" id="UP001187192"/>
    </source>
</evidence>
<keyword evidence="4" id="KW-1003">Cell membrane</keyword>
<feature type="compositionally biased region" description="Polar residues" evidence="16">
    <location>
        <begin position="18"/>
        <end position="33"/>
    </location>
</feature>
<feature type="binding site" evidence="15">
    <location>
        <position position="120"/>
    </location>
    <ligand>
        <name>ATP</name>
        <dbReference type="ChEBI" id="CHEBI:30616"/>
    </ligand>
</feature>
<evidence type="ECO:0000256" key="12">
    <source>
        <dbReference type="ARBA" id="ARBA00047899"/>
    </source>
</evidence>
<comment type="caution">
    <text evidence="18">The sequence shown here is derived from an EMBL/GenBank/DDBJ whole genome shotgun (WGS) entry which is preliminary data.</text>
</comment>
<dbReference type="CDD" id="cd14066">
    <property type="entry name" value="STKc_IRAK"/>
    <property type="match status" value="1"/>
</dbReference>
<evidence type="ECO:0000256" key="5">
    <source>
        <dbReference type="ARBA" id="ARBA00022553"/>
    </source>
</evidence>
<dbReference type="SUPFAM" id="SSF56112">
    <property type="entry name" value="Protein kinase-like (PK-like)"/>
    <property type="match status" value="1"/>
</dbReference>
<dbReference type="GO" id="GO:0005886">
    <property type="term" value="C:plasma membrane"/>
    <property type="evidence" value="ECO:0007669"/>
    <property type="project" value="UniProtKB-SubCell"/>
</dbReference>
<dbReference type="Gramene" id="FCD_00005265-RA">
    <property type="protein sequence ID" value="FCD_00005265-RA:cds"/>
    <property type="gene ID" value="FCD_00005265"/>
</dbReference>
<reference evidence="18" key="1">
    <citation type="submission" date="2023-07" db="EMBL/GenBank/DDBJ databases">
        <title>draft genome sequence of fig (Ficus carica).</title>
        <authorList>
            <person name="Takahashi T."/>
            <person name="Nishimura K."/>
        </authorList>
    </citation>
    <scope>NUCLEOTIDE SEQUENCE</scope>
</reference>